<reference evidence="4" key="1">
    <citation type="submission" date="2006-10" db="EMBL/GenBank/DDBJ databases">
        <title>Complete sequence of Solibacter usitatus Ellin6076.</title>
        <authorList>
            <consortium name="US DOE Joint Genome Institute"/>
            <person name="Copeland A."/>
            <person name="Lucas S."/>
            <person name="Lapidus A."/>
            <person name="Barry K."/>
            <person name="Detter J.C."/>
            <person name="Glavina del Rio T."/>
            <person name="Hammon N."/>
            <person name="Israni S."/>
            <person name="Dalin E."/>
            <person name="Tice H."/>
            <person name="Pitluck S."/>
            <person name="Thompson L.S."/>
            <person name="Brettin T."/>
            <person name="Bruce D."/>
            <person name="Han C."/>
            <person name="Tapia R."/>
            <person name="Gilna P."/>
            <person name="Schmutz J."/>
            <person name="Larimer F."/>
            <person name="Land M."/>
            <person name="Hauser L."/>
            <person name="Kyrpides N."/>
            <person name="Mikhailova N."/>
            <person name="Janssen P.H."/>
            <person name="Kuske C.R."/>
            <person name="Richardson P."/>
        </authorList>
    </citation>
    <scope>NUCLEOTIDE SEQUENCE</scope>
    <source>
        <strain evidence="4">Ellin6076</strain>
    </source>
</reference>
<dbReference type="InterPro" id="IPR032465">
    <property type="entry name" value="ACMSD"/>
</dbReference>
<dbReference type="eggNOG" id="COG2159">
    <property type="taxonomic scope" value="Bacteria"/>
</dbReference>
<evidence type="ECO:0000313" key="4">
    <source>
        <dbReference type="EMBL" id="ABJ85360.1"/>
    </source>
</evidence>
<protein>
    <submittedName>
        <fullName evidence="4">Amidohydrolase 2</fullName>
    </submittedName>
</protein>
<evidence type="ECO:0000256" key="2">
    <source>
        <dbReference type="SAM" id="SignalP"/>
    </source>
</evidence>
<evidence type="ECO:0000259" key="3">
    <source>
        <dbReference type="Pfam" id="PF04909"/>
    </source>
</evidence>
<feature type="domain" description="Amidohydrolase-related" evidence="3">
    <location>
        <begin position="23"/>
        <end position="298"/>
    </location>
</feature>
<dbReference type="EMBL" id="CP000473">
    <property type="protein sequence ID" value="ABJ85360.1"/>
    <property type="molecule type" value="Genomic_DNA"/>
</dbReference>
<dbReference type="Gene3D" id="3.20.20.140">
    <property type="entry name" value="Metal-dependent hydrolases"/>
    <property type="match status" value="1"/>
</dbReference>
<dbReference type="GO" id="GO:0016787">
    <property type="term" value="F:hydrolase activity"/>
    <property type="evidence" value="ECO:0007669"/>
    <property type="project" value="UniProtKB-KW"/>
</dbReference>
<keyword evidence="4" id="KW-0378">Hydrolase</keyword>
<dbReference type="InterPro" id="IPR006680">
    <property type="entry name" value="Amidohydro-rel"/>
</dbReference>
<sequence length="314" mass="34441">MATMRLVAPVLLAVAASAPAQIIDYHQHLYSPVAGPISVAGWKGVTADELIPLMDEAHISRAVVLSTAYSLANPHKAPVPNEREAVRNDNDWTSTQVAKYPDRLTGFCSVNPLKPYAVEEINRCAKDPNLRTGLKLHFGNSDVDVDNPAHLAQLKQVFRAANRNRMAILAHAHANVNFKRPYGSREARVFLEQLLPETPDITVVLAHMAGAGDFDESAQQASAVYAEAIARNDPRVRKLYFDACISASATEAPLLAQRIREIGVSRILYGSDAPLKGNFPADALARWHEFPLTAEEFASIERNVAPFLQPIQPR</sequence>
<accession>Q01YA5</accession>
<keyword evidence="2" id="KW-0732">Signal</keyword>
<dbReference type="InParanoid" id="Q01YA5"/>
<dbReference type="GO" id="GO:0016831">
    <property type="term" value="F:carboxy-lyase activity"/>
    <property type="evidence" value="ECO:0007669"/>
    <property type="project" value="InterPro"/>
</dbReference>
<dbReference type="PANTHER" id="PTHR21240">
    <property type="entry name" value="2-AMINO-3-CARBOXYLMUCONATE-6-SEMIALDEHYDE DECARBOXYLASE"/>
    <property type="match status" value="1"/>
</dbReference>
<dbReference type="KEGG" id="sus:Acid_4399"/>
<feature type="signal peptide" evidence="2">
    <location>
        <begin position="1"/>
        <end position="20"/>
    </location>
</feature>
<evidence type="ECO:0000256" key="1">
    <source>
        <dbReference type="ARBA" id="ARBA00023239"/>
    </source>
</evidence>
<dbReference type="PANTHER" id="PTHR21240:SF28">
    <property type="entry name" value="ISO-OROTATE DECARBOXYLASE (EUROFUNG)"/>
    <property type="match status" value="1"/>
</dbReference>
<dbReference type="Pfam" id="PF04909">
    <property type="entry name" value="Amidohydro_2"/>
    <property type="match status" value="1"/>
</dbReference>
<dbReference type="HOGENOM" id="CLU_885363_0_0_0"/>
<proteinExistence type="predicted"/>
<dbReference type="GO" id="GO:0019748">
    <property type="term" value="P:secondary metabolic process"/>
    <property type="evidence" value="ECO:0007669"/>
    <property type="project" value="TreeGrafter"/>
</dbReference>
<dbReference type="AlphaFoldDB" id="Q01YA5"/>
<dbReference type="STRING" id="234267.Acid_4399"/>
<dbReference type="SUPFAM" id="SSF51556">
    <property type="entry name" value="Metallo-dependent hydrolases"/>
    <property type="match status" value="1"/>
</dbReference>
<dbReference type="GO" id="GO:0005737">
    <property type="term" value="C:cytoplasm"/>
    <property type="evidence" value="ECO:0007669"/>
    <property type="project" value="TreeGrafter"/>
</dbReference>
<name>Q01YA5_SOLUE</name>
<gene>
    <name evidence="4" type="ordered locus">Acid_4399</name>
</gene>
<organism evidence="4">
    <name type="scientific">Solibacter usitatus (strain Ellin6076)</name>
    <dbReference type="NCBI Taxonomy" id="234267"/>
    <lineage>
        <taxon>Bacteria</taxon>
        <taxon>Pseudomonadati</taxon>
        <taxon>Acidobacteriota</taxon>
        <taxon>Terriglobia</taxon>
        <taxon>Bryobacterales</taxon>
        <taxon>Solibacteraceae</taxon>
        <taxon>Candidatus Solibacter</taxon>
    </lineage>
</organism>
<keyword evidence="1" id="KW-0456">Lyase</keyword>
<feature type="chain" id="PRO_5004163449" evidence="2">
    <location>
        <begin position="21"/>
        <end position="314"/>
    </location>
</feature>
<dbReference type="InterPro" id="IPR032466">
    <property type="entry name" value="Metal_Hydrolase"/>
</dbReference>
<dbReference type="OrthoDB" id="9771932at2"/>